<name>A0A8J2PYW6_9HEXA</name>
<evidence type="ECO:0000256" key="1">
    <source>
        <dbReference type="SAM" id="MobiDB-lite"/>
    </source>
</evidence>
<protein>
    <submittedName>
        <fullName evidence="2">Uncharacterized protein</fullName>
    </submittedName>
</protein>
<evidence type="ECO:0000313" key="2">
    <source>
        <dbReference type="EMBL" id="CAG7838379.1"/>
    </source>
</evidence>
<dbReference type="AlphaFoldDB" id="A0A8J2PYW6"/>
<feature type="compositionally biased region" description="Acidic residues" evidence="1">
    <location>
        <begin position="31"/>
        <end position="41"/>
    </location>
</feature>
<organism evidence="2 3">
    <name type="scientific">Allacma fusca</name>
    <dbReference type="NCBI Taxonomy" id="39272"/>
    <lineage>
        <taxon>Eukaryota</taxon>
        <taxon>Metazoa</taxon>
        <taxon>Ecdysozoa</taxon>
        <taxon>Arthropoda</taxon>
        <taxon>Hexapoda</taxon>
        <taxon>Collembola</taxon>
        <taxon>Symphypleona</taxon>
        <taxon>Sminthuridae</taxon>
        <taxon>Allacma</taxon>
    </lineage>
</organism>
<dbReference type="Proteomes" id="UP000708208">
    <property type="component" value="Unassembled WGS sequence"/>
</dbReference>
<keyword evidence="3" id="KW-1185">Reference proteome</keyword>
<reference evidence="2" key="1">
    <citation type="submission" date="2021-06" db="EMBL/GenBank/DDBJ databases">
        <authorList>
            <person name="Hodson N. C."/>
            <person name="Mongue J. A."/>
            <person name="Jaron S. K."/>
        </authorList>
    </citation>
    <scope>NUCLEOTIDE SEQUENCE</scope>
</reference>
<sequence>MNPVIDNNNLSAHGSNQNISHPIAQPRPESDSEEEEPDHEPDDLHSVVENHLQNIRQLTQLLTGLTRENSPDWLLNELANLLPTYINLKTRLGRLDPKILENNICLMHLNTQVDEMMVLADQFSIPWEQPPSS</sequence>
<proteinExistence type="predicted"/>
<gene>
    <name evidence="2" type="ORF">AFUS01_LOCUS47356</name>
</gene>
<accession>A0A8J2PYW6</accession>
<feature type="region of interest" description="Disordered" evidence="1">
    <location>
        <begin position="1"/>
        <end position="43"/>
    </location>
</feature>
<evidence type="ECO:0000313" key="3">
    <source>
        <dbReference type="Proteomes" id="UP000708208"/>
    </source>
</evidence>
<feature type="compositionally biased region" description="Polar residues" evidence="1">
    <location>
        <begin position="1"/>
        <end position="20"/>
    </location>
</feature>
<dbReference type="EMBL" id="CAJVCH010571731">
    <property type="protein sequence ID" value="CAG7838379.1"/>
    <property type="molecule type" value="Genomic_DNA"/>
</dbReference>
<comment type="caution">
    <text evidence="2">The sequence shown here is derived from an EMBL/GenBank/DDBJ whole genome shotgun (WGS) entry which is preliminary data.</text>
</comment>